<dbReference type="EMBL" id="JAYWIO010000008">
    <property type="protein sequence ID" value="KAK7247527.1"/>
    <property type="molecule type" value="Genomic_DNA"/>
</dbReference>
<sequence>MDPAPTPSSTLESSCFFSGSLCLSLYLYVLLSYASSFSHTLFSLSLSLSLFLSLHTHTHSLSLSRYFALDWDQPPSVAAFSRNQPQNTNAHKLLVHLLFIIIIFISISIITITNHYITLYIAKKKKSEIVLYCIVVLDRSYVCDGWCRMQKLDLVIVKDNLKIR</sequence>
<evidence type="ECO:0000256" key="1">
    <source>
        <dbReference type="SAM" id="Phobius"/>
    </source>
</evidence>
<dbReference type="Proteomes" id="UP001372338">
    <property type="component" value="Unassembled WGS sequence"/>
</dbReference>
<dbReference type="AlphaFoldDB" id="A0AAN9E929"/>
<name>A0AAN9E929_CROPI</name>
<keyword evidence="1" id="KW-0472">Membrane</keyword>
<accession>A0AAN9E929</accession>
<feature type="transmembrane region" description="Helical" evidence="1">
    <location>
        <begin position="41"/>
        <end position="58"/>
    </location>
</feature>
<evidence type="ECO:0000313" key="2">
    <source>
        <dbReference type="EMBL" id="KAK7247527.1"/>
    </source>
</evidence>
<organism evidence="2 3">
    <name type="scientific">Crotalaria pallida</name>
    <name type="common">Smooth rattlebox</name>
    <name type="synonym">Crotalaria striata</name>
    <dbReference type="NCBI Taxonomy" id="3830"/>
    <lineage>
        <taxon>Eukaryota</taxon>
        <taxon>Viridiplantae</taxon>
        <taxon>Streptophyta</taxon>
        <taxon>Embryophyta</taxon>
        <taxon>Tracheophyta</taxon>
        <taxon>Spermatophyta</taxon>
        <taxon>Magnoliopsida</taxon>
        <taxon>eudicotyledons</taxon>
        <taxon>Gunneridae</taxon>
        <taxon>Pentapetalae</taxon>
        <taxon>rosids</taxon>
        <taxon>fabids</taxon>
        <taxon>Fabales</taxon>
        <taxon>Fabaceae</taxon>
        <taxon>Papilionoideae</taxon>
        <taxon>50 kb inversion clade</taxon>
        <taxon>genistoids sensu lato</taxon>
        <taxon>core genistoids</taxon>
        <taxon>Crotalarieae</taxon>
        <taxon>Crotalaria</taxon>
    </lineage>
</organism>
<reference evidence="2 3" key="1">
    <citation type="submission" date="2024-01" db="EMBL/GenBank/DDBJ databases">
        <title>The genomes of 5 underutilized Papilionoideae crops provide insights into root nodulation and disease resistanc.</title>
        <authorList>
            <person name="Yuan L."/>
        </authorList>
    </citation>
    <scope>NUCLEOTIDE SEQUENCE [LARGE SCALE GENOMIC DNA]</scope>
    <source>
        <strain evidence="2">ZHUSHIDOU_FW_LH</strain>
        <tissue evidence="2">Leaf</tissue>
    </source>
</reference>
<keyword evidence="1" id="KW-1133">Transmembrane helix</keyword>
<proteinExistence type="predicted"/>
<gene>
    <name evidence="2" type="ORF">RIF29_42411</name>
</gene>
<evidence type="ECO:0000313" key="3">
    <source>
        <dbReference type="Proteomes" id="UP001372338"/>
    </source>
</evidence>
<keyword evidence="3" id="KW-1185">Reference proteome</keyword>
<feature type="transmembrane region" description="Helical" evidence="1">
    <location>
        <begin position="16"/>
        <end position="34"/>
    </location>
</feature>
<comment type="caution">
    <text evidence="2">The sequence shown here is derived from an EMBL/GenBank/DDBJ whole genome shotgun (WGS) entry which is preliminary data.</text>
</comment>
<keyword evidence="1" id="KW-0812">Transmembrane</keyword>
<protein>
    <recommendedName>
        <fullName evidence="4">Transmembrane protein</fullName>
    </recommendedName>
</protein>
<evidence type="ECO:0008006" key="4">
    <source>
        <dbReference type="Google" id="ProtNLM"/>
    </source>
</evidence>
<feature type="transmembrane region" description="Helical" evidence="1">
    <location>
        <begin position="93"/>
        <end position="117"/>
    </location>
</feature>